<sequence length="471" mass="51186">MRATHRTGQIDRSLHGTPRDRSLQGTPSDQADRRSVVRALGPAPASTPAALPAEPPPHWRASERALRLATVSAVAGALALLTGRSWLLALAAGPAVLLILAAAGRSRPARFEARAQIGRRRAFEDDTIDVRIELSFDGVVGWVDPGVYAGPGIELGSLETTGTTVELRLTARRWGRWSLGAVDLDVYDRGGLTRRTVRVDLGEVQIFPTPSQSSLTPVQVRLPERIGEHTAGQSGEGVEVAGVRPYVWGERQRRIHWPSTSRRGTVQVNQFVAERTADIVVLIDAFGDFLDPTDGTSSLDETLRAAAGITRAYLRSHDRVGVVSVGGSTHWVKPGSGAAQFYRLVESVLEVRRDLGYHVPDIPRLPRPVIPADALVYVLTPLGDQRILDVLHDLTERGNPLVVIEVPTGDPELDPNDTLADLALQLWHANCEAVRFTLRSRGIPVLGLRPGEGLDLALAPLQRARIRGRNR</sequence>
<dbReference type="PANTHER" id="PTHR33608:SF14">
    <property type="entry name" value="POSSIBLE CONSERVED SECRETED PROTEIN"/>
    <property type="match status" value="1"/>
</dbReference>
<keyword evidence="5" id="KW-1185">Reference proteome</keyword>
<dbReference type="EMBL" id="BAAATR010000026">
    <property type="protein sequence ID" value="GAA2261186.1"/>
    <property type="molecule type" value="Genomic_DNA"/>
</dbReference>
<feature type="domain" description="DUF58" evidence="3">
    <location>
        <begin position="243"/>
        <end position="349"/>
    </location>
</feature>
<dbReference type="PANTHER" id="PTHR33608">
    <property type="entry name" value="BLL2464 PROTEIN"/>
    <property type="match status" value="1"/>
</dbReference>
<feature type="region of interest" description="Disordered" evidence="1">
    <location>
        <begin position="1"/>
        <end position="33"/>
    </location>
</feature>
<keyword evidence="2" id="KW-1133">Transmembrane helix</keyword>
<dbReference type="RefSeq" id="WP_344638897.1">
    <property type="nucleotide sequence ID" value="NZ_BAAATR010000026.1"/>
</dbReference>
<feature type="compositionally biased region" description="Basic and acidic residues" evidence="1">
    <location>
        <begin position="8"/>
        <end position="22"/>
    </location>
</feature>
<keyword evidence="2" id="KW-0812">Transmembrane</keyword>
<dbReference type="Proteomes" id="UP001500305">
    <property type="component" value="Unassembled WGS sequence"/>
</dbReference>
<gene>
    <name evidence="4" type="ORF">GCM10010430_51710</name>
</gene>
<reference evidence="4 5" key="1">
    <citation type="journal article" date="2019" name="Int. J. Syst. Evol. Microbiol.">
        <title>The Global Catalogue of Microorganisms (GCM) 10K type strain sequencing project: providing services to taxonomists for standard genome sequencing and annotation.</title>
        <authorList>
            <consortium name="The Broad Institute Genomics Platform"/>
            <consortium name="The Broad Institute Genome Sequencing Center for Infectious Disease"/>
            <person name="Wu L."/>
            <person name="Ma J."/>
        </authorList>
    </citation>
    <scope>NUCLEOTIDE SEQUENCE [LARGE SCALE GENOMIC DNA]</scope>
    <source>
        <strain evidence="4 5">JCM 7356</strain>
    </source>
</reference>
<evidence type="ECO:0000256" key="1">
    <source>
        <dbReference type="SAM" id="MobiDB-lite"/>
    </source>
</evidence>
<dbReference type="InterPro" id="IPR002881">
    <property type="entry name" value="DUF58"/>
</dbReference>
<proteinExistence type="predicted"/>
<dbReference type="Pfam" id="PF01882">
    <property type="entry name" value="DUF58"/>
    <property type="match status" value="1"/>
</dbReference>
<evidence type="ECO:0000259" key="3">
    <source>
        <dbReference type="Pfam" id="PF01882"/>
    </source>
</evidence>
<keyword evidence="2" id="KW-0472">Membrane</keyword>
<feature type="transmembrane region" description="Helical" evidence="2">
    <location>
        <begin position="87"/>
        <end position="104"/>
    </location>
</feature>
<organism evidence="4 5">
    <name type="scientific">Kitasatospora cystarginea</name>
    <dbReference type="NCBI Taxonomy" id="58350"/>
    <lineage>
        <taxon>Bacteria</taxon>
        <taxon>Bacillati</taxon>
        <taxon>Actinomycetota</taxon>
        <taxon>Actinomycetes</taxon>
        <taxon>Kitasatosporales</taxon>
        <taxon>Streptomycetaceae</taxon>
        <taxon>Kitasatospora</taxon>
    </lineage>
</organism>
<evidence type="ECO:0000313" key="4">
    <source>
        <dbReference type="EMBL" id="GAA2261186.1"/>
    </source>
</evidence>
<protein>
    <submittedName>
        <fullName evidence="4">DUF58 domain-containing protein</fullName>
    </submittedName>
</protein>
<evidence type="ECO:0000256" key="2">
    <source>
        <dbReference type="SAM" id="Phobius"/>
    </source>
</evidence>
<comment type="caution">
    <text evidence="4">The sequence shown here is derived from an EMBL/GenBank/DDBJ whole genome shotgun (WGS) entry which is preliminary data.</text>
</comment>
<name>A0ABN3EKV7_9ACTN</name>
<evidence type="ECO:0000313" key="5">
    <source>
        <dbReference type="Proteomes" id="UP001500305"/>
    </source>
</evidence>
<accession>A0ABN3EKV7</accession>